<dbReference type="SMART" id="SM00640">
    <property type="entry name" value="Glyco_32"/>
    <property type="match status" value="1"/>
</dbReference>
<evidence type="ECO:0000259" key="11">
    <source>
        <dbReference type="Pfam" id="PF08244"/>
    </source>
</evidence>
<feature type="domain" description="Glycosyl hydrolase family 32 C-terminal" evidence="11">
    <location>
        <begin position="404"/>
        <end position="515"/>
    </location>
</feature>
<evidence type="ECO:0000259" key="10">
    <source>
        <dbReference type="Pfam" id="PF00251"/>
    </source>
</evidence>
<accession>A0A0Z8GQM4</accession>
<dbReference type="InterPro" id="IPR013320">
    <property type="entry name" value="ConA-like_dom_sf"/>
</dbReference>
<dbReference type="Pfam" id="PF08244">
    <property type="entry name" value="Glyco_hydro_32C"/>
    <property type="match status" value="1"/>
</dbReference>
<dbReference type="GO" id="GO:0004564">
    <property type="term" value="F:beta-fructofuranosidase activity"/>
    <property type="evidence" value="ECO:0007669"/>
    <property type="project" value="UniProtKB-EC"/>
</dbReference>
<evidence type="ECO:0000256" key="4">
    <source>
        <dbReference type="ARBA" id="ARBA00019623"/>
    </source>
</evidence>
<dbReference type="GO" id="GO:0005985">
    <property type="term" value="P:sucrose metabolic process"/>
    <property type="evidence" value="ECO:0007669"/>
    <property type="project" value="UniProtKB-UniPathway"/>
</dbReference>
<dbReference type="PANTHER" id="PTHR43101">
    <property type="entry name" value="BETA-FRUCTOSIDASE"/>
    <property type="match status" value="1"/>
</dbReference>
<feature type="domain" description="Glycosyl hydrolase family 32 N-terminal" evidence="10">
    <location>
        <begin position="85"/>
        <end position="388"/>
    </location>
</feature>
<dbReference type="InterPro" id="IPR051214">
    <property type="entry name" value="GH32_Enzymes"/>
</dbReference>
<evidence type="ECO:0000256" key="6">
    <source>
        <dbReference type="ARBA" id="ARBA00023295"/>
    </source>
</evidence>
<keyword evidence="9" id="KW-0963">Cytoplasm</keyword>
<comment type="subcellular location">
    <subcellularLocation>
        <location evidence="9">Cytoplasm</location>
    </subcellularLocation>
</comment>
<evidence type="ECO:0000313" key="12">
    <source>
        <dbReference type="EMBL" id="CYV03119.1"/>
    </source>
</evidence>
<evidence type="ECO:0000256" key="1">
    <source>
        <dbReference type="ARBA" id="ARBA00004914"/>
    </source>
</evidence>
<dbReference type="SUPFAM" id="SSF75005">
    <property type="entry name" value="Arabinanase/levansucrase/invertase"/>
    <property type="match status" value="1"/>
</dbReference>
<evidence type="ECO:0000313" key="13">
    <source>
        <dbReference type="Proteomes" id="UP000073434"/>
    </source>
</evidence>
<comment type="function">
    <text evidence="9">Enables the bacterium to metabolize sucrose as a sole carbon source.</text>
</comment>
<comment type="pathway">
    <text evidence="1 9">Glycan biosynthesis; sucrose metabolism.</text>
</comment>
<sequence length="532" mass="60814">MVLLYHFYKICQTFITFFLNFLKTLLKLDFLQENVYYINEKLENLEKIMAFTTEERYRAYDDWSPEYIEKIKQNTASSPWRTNFHIETPHGLLNDPNGFSYFNGKWTLFYQYFPFGAAHGLKSWVHTESTDLVHFEETGTIMYPDTPLDSHGAYSGSAMEFGDKLFLFYTGNVRDENWVRHPYQIGALMDKDGKIEKIDKVLIEQPEDTTDHFRDPQIFNYKGQYYAIVGGQNLDKKGIVKLYKAENNDYLNWSYIGDLDFANDMTAYMMECPNIAFVGEQPILLYCPQGLDKEVLDYGNIYPNMYKIGQSFDPETASIVEPSELLNLDYGFECYATQAFNAPDGRTLSVSWLALPDVEYPTDAYDYQGCLSLVKELTIKGGKLYQYPVDAITSLRKEAQPFSAQKETNNVYELELDFSAGTKHEIVLFANEAEKGLVLSVDTEQGQITLDRGNCGQPFALDFGTSRSCEISPGALTANIFIDKSVFEIFINKGEKVFSGRVFPDADQSGIVITTGNPTGTYYHLDYGRKTN</sequence>
<name>A0A0Z8GQM4_STRSU</name>
<evidence type="ECO:0000256" key="7">
    <source>
        <dbReference type="ARBA" id="ARBA00033367"/>
    </source>
</evidence>
<dbReference type="NCBIfam" id="TIGR01322">
    <property type="entry name" value="scrB_fam"/>
    <property type="match status" value="1"/>
</dbReference>
<dbReference type="UniPathway" id="UPA00238"/>
<protein>
    <recommendedName>
        <fullName evidence="4 8">Sucrose-6-phosphate hydrolase</fullName>
        <ecNumber evidence="3 8">3.2.1.26</ecNumber>
    </recommendedName>
    <alternativeName>
        <fullName evidence="7 9">Invertase</fullName>
    </alternativeName>
</protein>
<reference evidence="12 13" key="1">
    <citation type="submission" date="2016-02" db="EMBL/GenBank/DDBJ databases">
        <authorList>
            <consortium name="Pathogen Informatics"/>
        </authorList>
    </citation>
    <scope>NUCLEOTIDE SEQUENCE [LARGE SCALE GENOMIC DNA]</scope>
    <source>
        <strain evidence="12 13">LSS23</strain>
    </source>
</reference>
<dbReference type="CDD" id="cd18623">
    <property type="entry name" value="GH32_ScrB-like"/>
    <property type="match status" value="1"/>
</dbReference>
<organism evidence="12 13">
    <name type="scientific">Streptococcus suis</name>
    <dbReference type="NCBI Taxonomy" id="1307"/>
    <lineage>
        <taxon>Bacteria</taxon>
        <taxon>Bacillati</taxon>
        <taxon>Bacillota</taxon>
        <taxon>Bacilli</taxon>
        <taxon>Lactobacillales</taxon>
        <taxon>Streptococcaceae</taxon>
        <taxon>Streptococcus</taxon>
    </lineage>
</organism>
<dbReference type="EC" id="3.2.1.26" evidence="3 8"/>
<dbReference type="AlphaFoldDB" id="A0A0Z8GQM4"/>
<dbReference type="SUPFAM" id="SSF49899">
    <property type="entry name" value="Concanavalin A-like lectins/glucanases"/>
    <property type="match status" value="1"/>
</dbReference>
<dbReference type="InterPro" id="IPR001362">
    <property type="entry name" value="Glyco_hydro_32"/>
</dbReference>
<comment type="catalytic activity">
    <reaction evidence="8">
        <text>Hydrolysis of terminal non-reducing beta-D-fructofuranoside residues in beta-D-fructofuranosides.</text>
        <dbReference type="EC" id="3.2.1.26"/>
    </reaction>
</comment>
<dbReference type="InterPro" id="IPR006232">
    <property type="entry name" value="Suc6P_hydrolase"/>
</dbReference>
<dbReference type="Gene3D" id="2.115.10.20">
    <property type="entry name" value="Glycosyl hydrolase domain, family 43"/>
    <property type="match status" value="1"/>
</dbReference>
<evidence type="ECO:0000256" key="2">
    <source>
        <dbReference type="ARBA" id="ARBA00009902"/>
    </source>
</evidence>
<dbReference type="PANTHER" id="PTHR43101:SF1">
    <property type="entry name" value="BETA-FRUCTOSIDASE"/>
    <property type="match status" value="1"/>
</dbReference>
<evidence type="ECO:0000256" key="3">
    <source>
        <dbReference type="ARBA" id="ARBA00012758"/>
    </source>
</evidence>
<evidence type="ECO:0000256" key="8">
    <source>
        <dbReference type="RuleBase" id="RU362110"/>
    </source>
</evidence>
<evidence type="ECO:0000256" key="9">
    <source>
        <dbReference type="RuleBase" id="RU365015"/>
    </source>
</evidence>
<comment type="similarity">
    <text evidence="2 8">Belongs to the glycosyl hydrolase 32 family.</text>
</comment>
<dbReference type="InterPro" id="IPR013189">
    <property type="entry name" value="Glyco_hydro_32_C"/>
</dbReference>
<dbReference type="Pfam" id="PF00251">
    <property type="entry name" value="Glyco_hydro_32N"/>
    <property type="match status" value="1"/>
</dbReference>
<keyword evidence="9" id="KW-0119">Carbohydrate metabolism</keyword>
<dbReference type="InterPro" id="IPR023296">
    <property type="entry name" value="Glyco_hydro_beta-prop_sf"/>
</dbReference>
<dbReference type="Gene3D" id="2.60.120.560">
    <property type="entry name" value="Exo-inulinase, domain 1"/>
    <property type="match status" value="1"/>
</dbReference>
<keyword evidence="5 8" id="KW-0378">Hydrolase</keyword>
<evidence type="ECO:0000256" key="5">
    <source>
        <dbReference type="ARBA" id="ARBA00022801"/>
    </source>
</evidence>
<dbReference type="EMBL" id="FIFW01000037">
    <property type="protein sequence ID" value="CYV03119.1"/>
    <property type="molecule type" value="Genomic_DNA"/>
</dbReference>
<proteinExistence type="inferred from homology"/>
<dbReference type="GO" id="GO:0005737">
    <property type="term" value="C:cytoplasm"/>
    <property type="evidence" value="ECO:0007669"/>
    <property type="project" value="UniProtKB-SubCell"/>
</dbReference>
<gene>
    <name evidence="12" type="primary">scrB</name>
    <name evidence="12" type="ORF">ERS132385_02217</name>
</gene>
<dbReference type="Proteomes" id="UP000073434">
    <property type="component" value="Unassembled WGS sequence"/>
</dbReference>
<dbReference type="InterPro" id="IPR013148">
    <property type="entry name" value="Glyco_hydro_32_N"/>
</dbReference>
<keyword evidence="6 8" id="KW-0326">Glycosidase</keyword>